<dbReference type="Pfam" id="PF08620">
    <property type="entry name" value="RPAP1_C"/>
    <property type="match status" value="1"/>
</dbReference>
<keyword evidence="6" id="KW-1185">Reference proteome</keyword>
<feature type="compositionally biased region" description="Basic and acidic residues" evidence="2">
    <location>
        <begin position="111"/>
        <end position="120"/>
    </location>
</feature>
<dbReference type="InterPro" id="IPR013930">
    <property type="entry name" value="RPAP1_N"/>
</dbReference>
<dbReference type="InterPro" id="IPR013929">
    <property type="entry name" value="RPAP1_C"/>
</dbReference>
<feature type="region of interest" description="Disordered" evidence="2">
    <location>
        <begin position="159"/>
        <end position="267"/>
    </location>
</feature>
<dbReference type="GO" id="GO:0006366">
    <property type="term" value="P:transcription by RNA polymerase II"/>
    <property type="evidence" value="ECO:0007669"/>
    <property type="project" value="InterPro"/>
</dbReference>
<dbReference type="PANTHER" id="PTHR21483">
    <property type="entry name" value="RNA POLYMERASE II-ASSOCIATED PROTEIN 1"/>
    <property type="match status" value="1"/>
</dbReference>
<sequence>MSIAHGERVYLDFDSGQIEPVGPAQDQAQAPTTAAFIGEIAERTSDTTNPPSAPSFKSNTTGFPAHKKRTNRVSAFKQQRVGRDRVSFTSENKPVPGPTPKSASSATSFEQDERRRIGEENRQRIAAMSEDEIEQERNELLAALSPSLVQRLLGRSNIDEGSNEQDWEPETPATHPTNTAEPEPDTLTTAKTTSSSHKKVSFDIPALATNDSPKTAASNTQISDVLPKQTSPSSIGLNSNSPPSEDVPASVHFPTPTHPPELDPSSPSFLTDLKVHYFPNLTHDPSALSWMTPIDPTDTSSPYHPSQTALNASELRFNFKGALLPPSTARAIPIDQGLHHHSEAPEAAGYTIPELARLARSFVASQRCMAYQTLGRILYRLGRGEFGEERDVARERDGPVKVAIDPSQVPELEVADEEEAGSAMAAGLWKCVEEGKVVESLMQEAGMERGHLTARTYAQEALWNWRRGGGRKRKAV</sequence>
<dbReference type="EMBL" id="MU004321">
    <property type="protein sequence ID" value="KAF2657806.1"/>
    <property type="molecule type" value="Genomic_DNA"/>
</dbReference>
<dbReference type="Proteomes" id="UP000799324">
    <property type="component" value="Unassembled WGS sequence"/>
</dbReference>
<name>A0A6A6TEE4_9PLEO</name>
<comment type="similarity">
    <text evidence="1">Belongs to the RPAP1 family.</text>
</comment>
<gene>
    <name evidence="5" type="ORF">K491DRAFT_594230</name>
</gene>
<dbReference type="PANTHER" id="PTHR21483:SF18">
    <property type="entry name" value="RNA POLYMERASE II-ASSOCIATED PROTEIN 1"/>
    <property type="match status" value="1"/>
</dbReference>
<evidence type="ECO:0000259" key="3">
    <source>
        <dbReference type="Pfam" id="PF08620"/>
    </source>
</evidence>
<evidence type="ECO:0000313" key="6">
    <source>
        <dbReference type="Proteomes" id="UP000799324"/>
    </source>
</evidence>
<feature type="compositionally biased region" description="Polar residues" evidence="2">
    <location>
        <begin position="46"/>
        <end position="62"/>
    </location>
</feature>
<evidence type="ECO:0000313" key="5">
    <source>
        <dbReference type="EMBL" id="KAF2657806.1"/>
    </source>
</evidence>
<proteinExistence type="inferred from homology"/>
<feature type="compositionally biased region" description="Low complexity" evidence="2">
    <location>
        <begin position="186"/>
        <end position="195"/>
    </location>
</feature>
<dbReference type="AlphaFoldDB" id="A0A6A6TEE4"/>
<protein>
    <recommendedName>
        <fullName evidence="7">Transcription factor Rba50</fullName>
    </recommendedName>
</protein>
<evidence type="ECO:0000259" key="4">
    <source>
        <dbReference type="Pfam" id="PF08621"/>
    </source>
</evidence>
<feature type="domain" description="RPAP1 N-terminal" evidence="4">
    <location>
        <begin position="115"/>
        <end position="160"/>
    </location>
</feature>
<accession>A0A6A6TEE4</accession>
<feature type="compositionally biased region" description="Polar residues" evidence="2">
    <location>
        <begin position="209"/>
        <end position="243"/>
    </location>
</feature>
<evidence type="ECO:0000256" key="2">
    <source>
        <dbReference type="SAM" id="MobiDB-lite"/>
    </source>
</evidence>
<evidence type="ECO:0008006" key="7">
    <source>
        <dbReference type="Google" id="ProtNLM"/>
    </source>
</evidence>
<dbReference type="InterPro" id="IPR039913">
    <property type="entry name" value="RPAP1/Rba50"/>
</dbReference>
<feature type="domain" description="RPAP1 C-terminal" evidence="3">
    <location>
        <begin position="314"/>
        <end position="381"/>
    </location>
</feature>
<dbReference type="OrthoDB" id="348201at2759"/>
<organism evidence="5 6">
    <name type="scientific">Lophiostoma macrostomum CBS 122681</name>
    <dbReference type="NCBI Taxonomy" id="1314788"/>
    <lineage>
        <taxon>Eukaryota</taxon>
        <taxon>Fungi</taxon>
        <taxon>Dikarya</taxon>
        <taxon>Ascomycota</taxon>
        <taxon>Pezizomycotina</taxon>
        <taxon>Dothideomycetes</taxon>
        <taxon>Pleosporomycetidae</taxon>
        <taxon>Pleosporales</taxon>
        <taxon>Lophiostomataceae</taxon>
        <taxon>Lophiostoma</taxon>
    </lineage>
</organism>
<reference evidence="5" key="1">
    <citation type="journal article" date="2020" name="Stud. Mycol.">
        <title>101 Dothideomycetes genomes: a test case for predicting lifestyles and emergence of pathogens.</title>
        <authorList>
            <person name="Haridas S."/>
            <person name="Albert R."/>
            <person name="Binder M."/>
            <person name="Bloem J."/>
            <person name="Labutti K."/>
            <person name="Salamov A."/>
            <person name="Andreopoulos B."/>
            <person name="Baker S."/>
            <person name="Barry K."/>
            <person name="Bills G."/>
            <person name="Bluhm B."/>
            <person name="Cannon C."/>
            <person name="Castanera R."/>
            <person name="Culley D."/>
            <person name="Daum C."/>
            <person name="Ezra D."/>
            <person name="Gonzalez J."/>
            <person name="Henrissat B."/>
            <person name="Kuo A."/>
            <person name="Liang C."/>
            <person name="Lipzen A."/>
            <person name="Lutzoni F."/>
            <person name="Magnuson J."/>
            <person name="Mondo S."/>
            <person name="Nolan M."/>
            <person name="Ohm R."/>
            <person name="Pangilinan J."/>
            <person name="Park H.-J."/>
            <person name="Ramirez L."/>
            <person name="Alfaro M."/>
            <person name="Sun H."/>
            <person name="Tritt A."/>
            <person name="Yoshinaga Y."/>
            <person name="Zwiers L.-H."/>
            <person name="Turgeon B."/>
            <person name="Goodwin S."/>
            <person name="Spatafora J."/>
            <person name="Crous P."/>
            <person name="Grigoriev I."/>
        </authorList>
    </citation>
    <scope>NUCLEOTIDE SEQUENCE</scope>
    <source>
        <strain evidence="5">CBS 122681</strain>
    </source>
</reference>
<feature type="region of interest" description="Disordered" evidence="2">
    <location>
        <begin position="39"/>
        <end position="120"/>
    </location>
</feature>
<evidence type="ECO:0000256" key="1">
    <source>
        <dbReference type="ARBA" id="ARBA00009953"/>
    </source>
</evidence>
<dbReference type="Pfam" id="PF08621">
    <property type="entry name" value="RPAP1_N"/>
    <property type="match status" value="1"/>
</dbReference>